<dbReference type="Gene3D" id="3.90.1680.10">
    <property type="entry name" value="SOS response associated peptidase-like"/>
    <property type="match status" value="1"/>
</dbReference>
<evidence type="ECO:0000256" key="4">
    <source>
        <dbReference type="ARBA" id="ARBA00022801"/>
    </source>
</evidence>
<reference evidence="9 10" key="1">
    <citation type="submission" date="2020-11" db="EMBL/GenBank/DDBJ databases">
        <title>Corynebacterium sp. ZJ-599.</title>
        <authorList>
            <person name="Zhou J."/>
        </authorList>
    </citation>
    <scope>NUCLEOTIDE SEQUENCE [LARGE SCALE GENOMIC DNA]</scope>
    <source>
        <strain evidence="9 10">ZJ-599</strain>
    </source>
</reference>
<keyword evidence="10" id="KW-1185">Reference proteome</keyword>
<dbReference type="EMBL" id="CP064954">
    <property type="protein sequence ID" value="QPK80277.1"/>
    <property type="molecule type" value="Genomic_DNA"/>
</dbReference>
<dbReference type="EC" id="3.4.-.-" evidence="8"/>
<dbReference type="GO" id="GO:0003697">
    <property type="term" value="F:single-stranded DNA binding"/>
    <property type="evidence" value="ECO:0007669"/>
    <property type="project" value="InterPro"/>
</dbReference>
<dbReference type="GO" id="GO:0016829">
    <property type="term" value="F:lyase activity"/>
    <property type="evidence" value="ECO:0007669"/>
    <property type="project" value="UniProtKB-KW"/>
</dbReference>
<dbReference type="InterPro" id="IPR003738">
    <property type="entry name" value="SRAP"/>
</dbReference>
<protein>
    <recommendedName>
        <fullName evidence="8">Abasic site processing protein</fullName>
        <ecNumber evidence="8">3.4.-.-</ecNumber>
    </recommendedName>
</protein>
<keyword evidence="7" id="KW-0456">Lyase</keyword>
<comment type="similarity">
    <text evidence="1 8">Belongs to the SOS response-associated peptidase family.</text>
</comment>
<gene>
    <name evidence="9" type="ORF">G7Y31_03055</name>
</gene>
<dbReference type="InterPro" id="IPR036590">
    <property type="entry name" value="SRAP-like"/>
</dbReference>
<dbReference type="SUPFAM" id="SSF143081">
    <property type="entry name" value="BB1717-like"/>
    <property type="match status" value="1"/>
</dbReference>
<evidence type="ECO:0000256" key="6">
    <source>
        <dbReference type="ARBA" id="ARBA00023125"/>
    </source>
</evidence>
<sequence>MCGRFVLFSTQPEPGSAADAADAADAAYVPGTPDAAVPGASHVAAVLGTIPLLEAVGQWEGVHTVVAPAGLPPARYNIAPTTTIAIVRLNAGQATVEPARWGLIPHWKKDLDGPPLFNARAETVATKPSFRQAYARNRCIIPLDGYYEWHDDGSGKKPHYVTDSTGGLLWAAGLWSTGQDILSATMVTTAATPAMEWLHGRLPKFLRPEELRPWLAGEDLLDPSGVDTLQARLADTAVGNVRNDFPELIAPQP</sequence>
<keyword evidence="5" id="KW-0190">Covalent protein-DNA linkage</keyword>
<dbReference type="GO" id="GO:0106300">
    <property type="term" value="P:protein-DNA covalent cross-linking repair"/>
    <property type="evidence" value="ECO:0007669"/>
    <property type="project" value="InterPro"/>
</dbReference>
<evidence type="ECO:0000256" key="3">
    <source>
        <dbReference type="ARBA" id="ARBA00022763"/>
    </source>
</evidence>
<keyword evidence="6" id="KW-0238">DNA-binding</keyword>
<evidence type="ECO:0000256" key="5">
    <source>
        <dbReference type="ARBA" id="ARBA00023124"/>
    </source>
</evidence>
<keyword evidence="4 8" id="KW-0378">Hydrolase</keyword>
<dbReference type="KEGG" id="cliz:G7Y31_03055"/>
<dbReference type="PANTHER" id="PTHR13604:SF0">
    <property type="entry name" value="ABASIC SITE PROCESSING PROTEIN HMCES"/>
    <property type="match status" value="1"/>
</dbReference>
<evidence type="ECO:0000313" key="9">
    <source>
        <dbReference type="EMBL" id="QPK80277.1"/>
    </source>
</evidence>
<evidence type="ECO:0000256" key="1">
    <source>
        <dbReference type="ARBA" id="ARBA00008136"/>
    </source>
</evidence>
<organism evidence="9 10">
    <name type="scientific">Corynebacterium lizhenjunii</name>
    <dbReference type="NCBI Taxonomy" id="2709394"/>
    <lineage>
        <taxon>Bacteria</taxon>
        <taxon>Bacillati</taxon>
        <taxon>Actinomycetota</taxon>
        <taxon>Actinomycetes</taxon>
        <taxon>Mycobacteriales</taxon>
        <taxon>Corynebacteriaceae</taxon>
        <taxon>Corynebacterium</taxon>
    </lineage>
</organism>
<dbReference type="Proteomes" id="UP000594681">
    <property type="component" value="Chromosome"/>
</dbReference>
<evidence type="ECO:0000256" key="2">
    <source>
        <dbReference type="ARBA" id="ARBA00022670"/>
    </source>
</evidence>
<evidence type="ECO:0000256" key="8">
    <source>
        <dbReference type="RuleBase" id="RU364100"/>
    </source>
</evidence>
<dbReference type="PANTHER" id="PTHR13604">
    <property type="entry name" value="DC12-RELATED"/>
    <property type="match status" value="1"/>
</dbReference>
<dbReference type="GO" id="GO:0006508">
    <property type="term" value="P:proteolysis"/>
    <property type="evidence" value="ECO:0007669"/>
    <property type="project" value="UniProtKB-KW"/>
</dbReference>
<evidence type="ECO:0000256" key="7">
    <source>
        <dbReference type="ARBA" id="ARBA00023239"/>
    </source>
</evidence>
<dbReference type="Pfam" id="PF02586">
    <property type="entry name" value="SRAP"/>
    <property type="match status" value="1"/>
</dbReference>
<accession>A0A7T0PD11</accession>
<proteinExistence type="inferred from homology"/>
<keyword evidence="3" id="KW-0227">DNA damage</keyword>
<keyword evidence="2 8" id="KW-0645">Protease</keyword>
<evidence type="ECO:0000313" key="10">
    <source>
        <dbReference type="Proteomes" id="UP000594681"/>
    </source>
</evidence>
<dbReference type="AlphaFoldDB" id="A0A7T0PD11"/>
<name>A0A7T0PD11_9CORY</name>
<dbReference type="GO" id="GO:0008233">
    <property type="term" value="F:peptidase activity"/>
    <property type="evidence" value="ECO:0007669"/>
    <property type="project" value="UniProtKB-KW"/>
</dbReference>